<dbReference type="Gene3D" id="3.40.50.300">
    <property type="entry name" value="P-loop containing nucleotide triphosphate hydrolases"/>
    <property type="match status" value="1"/>
</dbReference>
<dbReference type="OrthoDB" id="195446at2759"/>
<evidence type="ECO:0000313" key="5">
    <source>
        <dbReference type="EMBL" id="RPA91159.1"/>
    </source>
</evidence>
<dbReference type="AlphaFoldDB" id="A0A3N4IYU1"/>
<dbReference type="Gene3D" id="1.25.40.20">
    <property type="entry name" value="Ankyrin repeat-containing domain"/>
    <property type="match status" value="2"/>
</dbReference>
<dbReference type="InterPro" id="IPR027417">
    <property type="entry name" value="P-loop_NTPase"/>
</dbReference>
<gene>
    <name evidence="5" type="ORF">L873DRAFT_1781496</name>
</gene>
<dbReference type="Pfam" id="PF24883">
    <property type="entry name" value="NPHP3_N"/>
    <property type="match status" value="1"/>
</dbReference>
<accession>A0A3N4IYU1</accession>
<dbReference type="SMART" id="SM00248">
    <property type="entry name" value="ANK"/>
    <property type="match status" value="5"/>
</dbReference>
<dbReference type="Pfam" id="PF12796">
    <property type="entry name" value="Ank_2"/>
    <property type="match status" value="2"/>
</dbReference>
<dbReference type="STRING" id="1336337.A0A3N4IYU1"/>
<feature type="domain" description="Nephrocystin 3-like N-terminal" evidence="4">
    <location>
        <begin position="54"/>
        <end position="222"/>
    </location>
</feature>
<sequence length="729" mass="81084">MSQSFSGNKGSVIISNSFNTTAPDARPEILAWLSPLEPQIRHQDVRNRRISHVGDWLLQTEQFRSWGGDNLQDKAKNATLFCYGDPGAGKTFISSLLIDKLCDQARGRNVSVACFYFDHAARKEQTPTRVLGALLKQVVGGLESIPEEIVTAFEDQKKVIGGRGLELSEIVAKLQDITCSRLTFLCVDALDECPVEYRVQILDSLQQILQKSPATRLFLTGRPQVGREVERYFGGRVQVVPIKPSREDVIGYIRARLSMDPNPDAMDSGLEEEILKSIPEKISEIFLLVSLNVEAILGEITVYGRRKKLKAMTNGSGLGDAYGAMLDRIKAQGGEKARLGMAVLMWICHVERPLRADELCDALGVEIGSPDLNPDNVPSIAILLSCCQGLFTVENETSTVRLIHLTLQEYLSTRSDLFGRAHTVITETCLTYLNSHQVKSLSGNTSRVISVITQGRPFLQYASLSWGAHAKAELSDSAKLLALKLFDDYDNHVSIKLLVYGLSDHFPHITFNRREFSPFNGLHYSSFFGTVQIATALMERKTYEINQRDFSGFTPLTWAARNGQEEMVKLLLRCEDVNPDEPDKCGRTPLSYAAQKGHEGIATLLLRRQDVNPDSLSDFNRTPLSCAAQEGHEGIVALLLRQDANPDTIDIFYRTPLSYAAQWKREGIVALLLGRQDVNPAIVDWGGRRPLDRAIASGYEPVIKLLRAHKALNPRASHSHEGDQPPYQL</sequence>
<dbReference type="SUPFAM" id="SSF48403">
    <property type="entry name" value="Ankyrin repeat"/>
    <property type="match status" value="1"/>
</dbReference>
<dbReference type="Pfam" id="PF22939">
    <property type="entry name" value="WHD_GPIID"/>
    <property type="match status" value="1"/>
</dbReference>
<feature type="domain" description="GPI inositol-deacylase winged helix" evidence="3">
    <location>
        <begin position="335"/>
        <end position="413"/>
    </location>
</feature>
<evidence type="ECO:0000259" key="3">
    <source>
        <dbReference type="Pfam" id="PF22939"/>
    </source>
</evidence>
<evidence type="ECO:0000313" key="6">
    <source>
        <dbReference type="Proteomes" id="UP000276215"/>
    </source>
</evidence>
<keyword evidence="2" id="KW-0040">ANK repeat</keyword>
<dbReference type="PROSITE" id="PS50297">
    <property type="entry name" value="ANK_REP_REGION"/>
    <property type="match status" value="2"/>
</dbReference>
<evidence type="ECO:0000259" key="4">
    <source>
        <dbReference type="Pfam" id="PF24883"/>
    </source>
</evidence>
<feature type="repeat" description="ANK" evidence="2">
    <location>
        <begin position="619"/>
        <end position="651"/>
    </location>
</feature>
<dbReference type="PANTHER" id="PTHR10039">
    <property type="entry name" value="AMELOGENIN"/>
    <property type="match status" value="1"/>
</dbReference>
<dbReference type="Proteomes" id="UP000276215">
    <property type="component" value="Unassembled WGS sequence"/>
</dbReference>
<reference evidence="5 6" key="1">
    <citation type="journal article" date="2018" name="Nat. Ecol. Evol.">
        <title>Pezizomycetes genomes reveal the molecular basis of ectomycorrhizal truffle lifestyle.</title>
        <authorList>
            <person name="Murat C."/>
            <person name="Payen T."/>
            <person name="Noel B."/>
            <person name="Kuo A."/>
            <person name="Morin E."/>
            <person name="Chen J."/>
            <person name="Kohler A."/>
            <person name="Krizsan K."/>
            <person name="Balestrini R."/>
            <person name="Da Silva C."/>
            <person name="Montanini B."/>
            <person name="Hainaut M."/>
            <person name="Levati E."/>
            <person name="Barry K.W."/>
            <person name="Belfiori B."/>
            <person name="Cichocki N."/>
            <person name="Clum A."/>
            <person name="Dockter R.B."/>
            <person name="Fauchery L."/>
            <person name="Guy J."/>
            <person name="Iotti M."/>
            <person name="Le Tacon F."/>
            <person name="Lindquist E.A."/>
            <person name="Lipzen A."/>
            <person name="Malagnac F."/>
            <person name="Mello A."/>
            <person name="Molinier V."/>
            <person name="Miyauchi S."/>
            <person name="Poulain J."/>
            <person name="Riccioni C."/>
            <person name="Rubini A."/>
            <person name="Sitrit Y."/>
            <person name="Splivallo R."/>
            <person name="Traeger S."/>
            <person name="Wang M."/>
            <person name="Zifcakova L."/>
            <person name="Wipf D."/>
            <person name="Zambonelli A."/>
            <person name="Paolocci F."/>
            <person name="Nowrousian M."/>
            <person name="Ottonello S."/>
            <person name="Baldrian P."/>
            <person name="Spatafora J.W."/>
            <person name="Henrissat B."/>
            <person name="Nagy L.G."/>
            <person name="Aury J.M."/>
            <person name="Wincker P."/>
            <person name="Grigoriev I.V."/>
            <person name="Bonfante P."/>
            <person name="Martin F.M."/>
        </authorList>
    </citation>
    <scope>NUCLEOTIDE SEQUENCE [LARGE SCALE GENOMIC DNA]</scope>
    <source>
        <strain evidence="5 6">120613-1</strain>
    </source>
</reference>
<evidence type="ECO:0000256" key="2">
    <source>
        <dbReference type="PROSITE-ProRule" id="PRU00023"/>
    </source>
</evidence>
<keyword evidence="6" id="KW-1185">Reference proteome</keyword>
<dbReference type="InterPro" id="IPR002110">
    <property type="entry name" value="Ankyrin_rpt"/>
</dbReference>
<protein>
    <submittedName>
        <fullName evidence="5">Ankyrin</fullName>
    </submittedName>
</protein>
<dbReference type="InterPro" id="IPR054471">
    <property type="entry name" value="GPIID_WHD"/>
</dbReference>
<name>A0A3N4IYU1_9PEZI</name>
<dbReference type="PANTHER" id="PTHR10039:SF15">
    <property type="entry name" value="NACHT DOMAIN-CONTAINING PROTEIN"/>
    <property type="match status" value="1"/>
</dbReference>
<organism evidence="5 6">
    <name type="scientific">Choiromyces venosus 120613-1</name>
    <dbReference type="NCBI Taxonomy" id="1336337"/>
    <lineage>
        <taxon>Eukaryota</taxon>
        <taxon>Fungi</taxon>
        <taxon>Dikarya</taxon>
        <taxon>Ascomycota</taxon>
        <taxon>Pezizomycotina</taxon>
        <taxon>Pezizomycetes</taxon>
        <taxon>Pezizales</taxon>
        <taxon>Tuberaceae</taxon>
        <taxon>Choiromyces</taxon>
    </lineage>
</organism>
<feature type="repeat" description="ANK" evidence="2">
    <location>
        <begin position="551"/>
        <end position="573"/>
    </location>
</feature>
<dbReference type="SUPFAM" id="SSF52540">
    <property type="entry name" value="P-loop containing nucleoside triphosphate hydrolases"/>
    <property type="match status" value="1"/>
</dbReference>
<dbReference type="PROSITE" id="PS50088">
    <property type="entry name" value="ANK_REPEAT"/>
    <property type="match status" value="2"/>
</dbReference>
<dbReference type="InterPro" id="IPR036770">
    <property type="entry name" value="Ankyrin_rpt-contain_sf"/>
</dbReference>
<dbReference type="EMBL" id="ML120503">
    <property type="protein sequence ID" value="RPA91159.1"/>
    <property type="molecule type" value="Genomic_DNA"/>
</dbReference>
<proteinExistence type="predicted"/>
<evidence type="ECO:0000256" key="1">
    <source>
        <dbReference type="ARBA" id="ARBA00022737"/>
    </source>
</evidence>
<dbReference type="InterPro" id="IPR056884">
    <property type="entry name" value="NPHP3-like_N"/>
</dbReference>
<keyword evidence="1" id="KW-0677">Repeat</keyword>